<organism evidence="1 2">
    <name type="scientific">Helianthus annuus</name>
    <name type="common">Common sunflower</name>
    <dbReference type="NCBI Taxonomy" id="4232"/>
    <lineage>
        <taxon>Eukaryota</taxon>
        <taxon>Viridiplantae</taxon>
        <taxon>Streptophyta</taxon>
        <taxon>Embryophyta</taxon>
        <taxon>Tracheophyta</taxon>
        <taxon>Spermatophyta</taxon>
        <taxon>Magnoliopsida</taxon>
        <taxon>eudicotyledons</taxon>
        <taxon>Gunneridae</taxon>
        <taxon>Pentapetalae</taxon>
        <taxon>asterids</taxon>
        <taxon>campanulids</taxon>
        <taxon>Asterales</taxon>
        <taxon>Asteraceae</taxon>
        <taxon>Asteroideae</taxon>
        <taxon>Heliantheae alliance</taxon>
        <taxon>Heliantheae</taxon>
        <taxon>Helianthus</taxon>
    </lineage>
</organism>
<name>A0A9K3HB22_HELAN</name>
<dbReference type="EMBL" id="MNCJ02000328">
    <property type="protein sequence ID" value="KAF5772736.1"/>
    <property type="molecule type" value="Genomic_DNA"/>
</dbReference>
<reference evidence="1" key="2">
    <citation type="submission" date="2020-06" db="EMBL/GenBank/DDBJ databases">
        <title>Helianthus annuus Genome sequencing and assembly Release 2.</title>
        <authorList>
            <person name="Gouzy J."/>
            <person name="Langlade N."/>
            <person name="Munos S."/>
        </authorList>
    </citation>
    <scope>NUCLEOTIDE SEQUENCE</scope>
    <source>
        <tissue evidence="1">Leaves</tissue>
    </source>
</reference>
<comment type="caution">
    <text evidence="1">The sequence shown here is derived from an EMBL/GenBank/DDBJ whole genome shotgun (WGS) entry which is preliminary data.</text>
</comment>
<sequence length="95" mass="10971">MMSLYTQLAFRDILEQISRKQLPYDQSQHRILAYICIASSKHTSSFHMVSNPVCRSVEQVNKNNVLTTNILLHESIITVPKWNPDCNLVCEVPIR</sequence>
<keyword evidence="2" id="KW-1185">Reference proteome</keyword>
<reference evidence="1" key="1">
    <citation type="journal article" date="2017" name="Nature">
        <title>The sunflower genome provides insights into oil metabolism, flowering and Asterid evolution.</title>
        <authorList>
            <person name="Badouin H."/>
            <person name="Gouzy J."/>
            <person name="Grassa C.J."/>
            <person name="Murat F."/>
            <person name="Staton S.E."/>
            <person name="Cottret L."/>
            <person name="Lelandais-Briere C."/>
            <person name="Owens G.L."/>
            <person name="Carrere S."/>
            <person name="Mayjonade B."/>
            <person name="Legrand L."/>
            <person name="Gill N."/>
            <person name="Kane N.C."/>
            <person name="Bowers J.E."/>
            <person name="Hubner S."/>
            <person name="Bellec A."/>
            <person name="Berard A."/>
            <person name="Berges H."/>
            <person name="Blanchet N."/>
            <person name="Boniface M.C."/>
            <person name="Brunel D."/>
            <person name="Catrice O."/>
            <person name="Chaidir N."/>
            <person name="Claudel C."/>
            <person name="Donnadieu C."/>
            <person name="Faraut T."/>
            <person name="Fievet G."/>
            <person name="Helmstetter N."/>
            <person name="King M."/>
            <person name="Knapp S.J."/>
            <person name="Lai Z."/>
            <person name="Le Paslier M.C."/>
            <person name="Lippi Y."/>
            <person name="Lorenzon L."/>
            <person name="Mandel J.R."/>
            <person name="Marage G."/>
            <person name="Marchand G."/>
            <person name="Marquand E."/>
            <person name="Bret-Mestries E."/>
            <person name="Morien E."/>
            <person name="Nambeesan S."/>
            <person name="Nguyen T."/>
            <person name="Pegot-Espagnet P."/>
            <person name="Pouilly N."/>
            <person name="Raftis F."/>
            <person name="Sallet E."/>
            <person name="Schiex T."/>
            <person name="Thomas J."/>
            <person name="Vandecasteele C."/>
            <person name="Vares D."/>
            <person name="Vear F."/>
            <person name="Vautrin S."/>
            <person name="Crespi M."/>
            <person name="Mangin B."/>
            <person name="Burke J.M."/>
            <person name="Salse J."/>
            <person name="Munos S."/>
            <person name="Vincourt P."/>
            <person name="Rieseberg L.H."/>
            <person name="Langlade N.B."/>
        </authorList>
    </citation>
    <scope>NUCLEOTIDE SEQUENCE</scope>
    <source>
        <tissue evidence="1">Leaves</tissue>
    </source>
</reference>
<protein>
    <submittedName>
        <fullName evidence="1">Uncharacterized protein</fullName>
    </submittedName>
</protein>
<dbReference type="AlphaFoldDB" id="A0A9K3HB22"/>
<proteinExistence type="predicted"/>
<dbReference type="Gramene" id="mRNA:HanXRQr2_Chr13g0580691">
    <property type="protein sequence ID" value="CDS:HanXRQr2_Chr13g0580691.1"/>
    <property type="gene ID" value="HanXRQr2_Chr13g0580691"/>
</dbReference>
<gene>
    <name evidence="1" type="ORF">HanXRQr2_Chr13g0580691</name>
</gene>
<dbReference type="Proteomes" id="UP000215914">
    <property type="component" value="Unassembled WGS sequence"/>
</dbReference>
<accession>A0A9K3HB22</accession>
<evidence type="ECO:0000313" key="1">
    <source>
        <dbReference type="EMBL" id="KAF5772736.1"/>
    </source>
</evidence>
<evidence type="ECO:0000313" key="2">
    <source>
        <dbReference type="Proteomes" id="UP000215914"/>
    </source>
</evidence>